<dbReference type="AlphaFoldDB" id="A0A2T4GMH0"/>
<dbReference type="OrthoDB" id="4970409at2759"/>
<proteinExistence type="predicted"/>
<reference evidence="1 2" key="1">
    <citation type="submission" date="2018-02" db="EMBL/GenBank/DDBJ databases">
        <title>Fusarium culmorum secondary metabolites in fungal-bacterial-plant interactions.</title>
        <authorList>
            <person name="Schmidt R."/>
        </authorList>
    </citation>
    <scope>NUCLEOTIDE SEQUENCE [LARGE SCALE GENOMIC DNA]</scope>
    <source>
        <strain evidence="1 2">PV</strain>
    </source>
</reference>
<protein>
    <submittedName>
        <fullName evidence="1">Uncharacterized protein</fullName>
    </submittedName>
</protein>
<dbReference type="Proteomes" id="UP000241587">
    <property type="component" value="Unassembled WGS sequence"/>
</dbReference>
<gene>
    <name evidence="1" type="ORF">FCULG_00002296</name>
</gene>
<dbReference type="OMA" id="IVIDWCP"/>
<organism evidence="1 2">
    <name type="scientific">Fusarium culmorum</name>
    <dbReference type="NCBI Taxonomy" id="5516"/>
    <lineage>
        <taxon>Eukaryota</taxon>
        <taxon>Fungi</taxon>
        <taxon>Dikarya</taxon>
        <taxon>Ascomycota</taxon>
        <taxon>Pezizomycotina</taxon>
        <taxon>Sordariomycetes</taxon>
        <taxon>Hypocreomycetidae</taxon>
        <taxon>Hypocreales</taxon>
        <taxon>Nectriaceae</taxon>
        <taxon>Fusarium</taxon>
    </lineage>
</organism>
<accession>A0A2T4GMH0</accession>
<sequence length="205" mass="23132">MCKEDYAVYAPCAHWVYEGKTKCLPAESLVGGVMGRLGKGCNTRTGLQIVIDWCPECKDGFAKVIQGLKQVVSTGYHNLWDYRLLSRYWAIKSQSRCSKAVDADPIGYQAFASDQEIKYIPFDQFNADGEREDGFWELQALENEVRRLQPDFAWIKGDPQGARLKLSDQLSLCASAIEVTELKAWNHGKVEQKCKGQKTKERIGS</sequence>
<evidence type="ECO:0000313" key="1">
    <source>
        <dbReference type="EMBL" id="PTD04773.1"/>
    </source>
</evidence>
<keyword evidence="2" id="KW-1185">Reference proteome</keyword>
<comment type="caution">
    <text evidence="1">The sequence shown here is derived from an EMBL/GenBank/DDBJ whole genome shotgun (WGS) entry which is preliminary data.</text>
</comment>
<evidence type="ECO:0000313" key="2">
    <source>
        <dbReference type="Proteomes" id="UP000241587"/>
    </source>
</evidence>
<dbReference type="EMBL" id="PVEM01000012">
    <property type="protein sequence ID" value="PTD04773.1"/>
    <property type="molecule type" value="Genomic_DNA"/>
</dbReference>
<name>A0A2T4GMH0_FUSCU</name>